<dbReference type="STRING" id="1324957.K933_14878"/>
<comment type="caution">
    <text evidence="2">The sequence shown here is derived from an EMBL/GenBank/DDBJ whole genome shotgun (WGS) entry which is preliminary data.</text>
</comment>
<dbReference type="PIRSF" id="PIRSF030471">
    <property type="entry name" value="STR_Vng0742h_prd"/>
    <property type="match status" value="1"/>
</dbReference>
<dbReference type="Proteomes" id="UP000017840">
    <property type="component" value="Unassembled WGS sequence"/>
</dbReference>
<evidence type="ECO:0000313" key="2">
    <source>
        <dbReference type="EMBL" id="ESP87380.1"/>
    </source>
</evidence>
<dbReference type="Pfam" id="PF10069">
    <property type="entry name" value="DICT"/>
    <property type="match status" value="1"/>
</dbReference>
<gene>
    <name evidence="2" type="ORF">K933_14878</name>
</gene>
<protein>
    <submittedName>
        <fullName evidence="2">Sensor protein</fullName>
    </submittedName>
</protein>
<name>V4H9M5_9EURY</name>
<evidence type="ECO:0000259" key="1">
    <source>
        <dbReference type="Pfam" id="PF10069"/>
    </source>
</evidence>
<feature type="domain" description="DICT" evidence="1">
    <location>
        <begin position="103"/>
        <end position="212"/>
    </location>
</feature>
<reference evidence="2 3" key="1">
    <citation type="journal article" date="2013" name="Genome Announc.">
        <title>Draft Genome Sequence of 'Candidatus Halobonum tyrrellensis' Strain G22, Isolated from the Hypersaline Waters of Lake Tyrrell, Australia.</title>
        <authorList>
            <person name="Ugalde J.A."/>
            <person name="Narasingarao P."/>
            <person name="Kuo S."/>
            <person name="Podell S."/>
            <person name="Allen E.E."/>
        </authorList>
    </citation>
    <scope>NUCLEOTIDE SEQUENCE [LARGE SCALE GENOMIC DNA]</scope>
    <source>
        <strain evidence="2 3">G22</strain>
    </source>
</reference>
<dbReference type="eggNOG" id="arCOG02910">
    <property type="taxonomic scope" value="Archaea"/>
</dbReference>
<evidence type="ECO:0000313" key="3">
    <source>
        <dbReference type="Proteomes" id="UP000017840"/>
    </source>
</evidence>
<organism evidence="2 3">
    <name type="scientific">Candidatus Halobonum tyrrellensis G22</name>
    <dbReference type="NCBI Taxonomy" id="1324957"/>
    <lineage>
        <taxon>Archaea</taxon>
        <taxon>Methanobacteriati</taxon>
        <taxon>Methanobacteriota</taxon>
        <taxon>Stenosarchaea group</taxon>
        <taxon>Halobacteria</taxon>
        <taxon>Halobacteriales</taxon>
        <taxon>Haloferacaceae</taxon>
        <taxon>Candidatus Halobonum</taxon>
    </lineage>
</organism>
<dbReference type="AlphaFoldDB" id="V4H9M5"/>
<proteinExistence type="predicted"/>
<accession>V4H9M5</accession>
<dbReference type="InterPro" id="IPR016954">
    <property type="entry name" value="Uncharacterised_Vng0742h"/>
</dbReference>
<keyword evidence="3" id="KW-1185">Reference proteome</keyword>
<sequence>MLTLRRYIDRLNAPPRTLAVLERGPEEPTHRMLAGLFDEQAVEVEVATTDLPDAGGDAVALIEDGDLVASSPMADLEEAILFVNSDLYTTGTRKLADADLPEVLTRLSDARFSLRGYPLAHKEKLLLIAVSRQIELRAYRAGSGTLRSSFQRLSRIEDEQGTRRVYEALGSTDVDVHVYGEPDANPAASMPVTVHEGYGDGYSDSWFVVFRPDGASGADAAGATDADAERDDGGAALVALETSPRVWEGFWTYRPDLVADIDRTIRESL</sequence>
<dbReference type="EMBL" id="ASGZ01000060">
    <property type="protein sequence ID" value="ESP87380.1"/>
    <property type="molecule type" value="Genomic_DNA"/>
</dbReference>
<dbReference type="InterPro" id="IPR019278">
    <property type="entry name" value="DICT_dom"/>
</dbReference>